<evidence type="ECO:0000313" key="1">
    <source>
        <dbReference type="EMBL" id="CUP91749.1"/>
    </source>
</evidence>
<reference evidence="1 2" key="1">
    <citation type="submission" date="2015-09" db="EMBL/GenBank/DDBJ databases">
        <authorList>
            <consortium name="Pathogen Informatics"/>
        </authorList>
    </citation>
    <scope>NUCLEOTIDE SEQUENCE [LARGE SCALE GENOMIC DNA]</scope>
    <source>
        <strain evidence="1 2">2789STDY5834885</strain>
    </source>
</reference>
<sequence>MDDYKKLIIKMLDHADDRKLLLIYQYVKAILGLS</sequence>
<proteinExistence type="predicted"/>
<dbReference type="Proteomes" id="UP000095709">
    <property type="component" value="Unassembled WGS sequence"/>
</dbReference>
<dbReference type="AlphaFoldDB" id="A0A174SBC0"/>
<dbReference type="EMBL" id="CZAL01000022">
    <property type="protein sequence ID" value="CUP91749.1"/>
    <property type="molecule type" value="Genomic_DNA"/>
</dbReference>
<accession>A0A174SBC0</accession>
<gene>
    <name evidence="1" type="ORF">ERS852498_03141</name>
</gene>
<evidence type="ECO:0000313" key="2">
    <source>
        <dbReference type="Proteomes" id="UP000095709"/>
    </source>
</evidence>
<protein>
    <submittedName>
        <fullName evidence="1">Uncharacterized protein</fullName>
    </submittedName>
</protein>
<organism evidence="1 2">
    <name type="scientific">Fusicatenibacter saccharivorans</name>
    <dbReference type="NCBI Taxonomy" id="1150298"/>
    <lineage>
        <taxon>Bacteria</taxon>
        <taxon>Bacillati</taxon>
        <taxon>Bacillota</taxon>
        <taxon>Clostridia</taxon>
        <taxon>Lachnospirales</taxon>
        <taxon>Lachnospiraceae</taxon>
        <taxon>Fusicatenibacter</taxon>
    </lineage>
</organism>
<name>A0A174SBC0_9FIRM</name>